<reference evidence="3 4" key="1">
    <citation type="submission" date="2018-06" db="EMBL/GenBank/DDBJ databases">
        <authorList>
            <consortium name="Pathogen Informatics"/>
            <person name="Doyle S."/>
        </authorList>
    </citation>
    <scope>NUCLEOTIDE SEQUENCE [LARGE SCALE GENOMIC DNA]</scope>
    <source>
        <strain evidence="2 3">NCTC5051</strain>
        <strain evidence="1 4">NCTC5053</strain>
    </source>
</reference>
<evidence type="ECO:0000313" key="1">
    <source>
        <dbReference type="EMBL" id="STU79197.1"/>
    </source>
</evidence>
<organism evidence="2 3">
    <name type="scientific">Klebsiella pneumoniae</name>
    <dbReference type="NCBI Taxonomy" id="573"/>
    <lineage>
        <taxon>Bacteria</taxon>
        <taxon>Pseudomonadati</taxon>
        <taxon>Pseudomonadota</taxon>
        <taxon>Gammaproteobacteria</taxon>
        <taxon>Enterobacterales</taxon>
        <taxon>Enterobacteriaceae</taxon>
        <taxon>Klebsiella/Raoultella group</taxon>
        <taxon>Klebsiella</taxon>
        <taxon>Klebsiella pneumoniae complex</taxon>
    </lineage>
</organism>
<dbReference type="EMBL" id="UGMN01000002">
    <property type="protein sequence ID" value="STU79197.1"/>
    <property type="molecule type" value="Genomic_DNA"/>
</dbReference>
<sequence>MTKQILPNELAEIVTGLLIKPELLGELDSREAHQAFMLDIGRVIADHCGGRVNGITDGDVAKPYLSDIECTPTLHIEPDDRLPSTERNVWSNYHVEAWADEGQETILDRAIRNSDRAALQTLLIVAAQKESVGAPVIKRMTDWRIPEGEPVCHEADSRIYTATYHLDNQTSIEVADDTGQLCLGVLLEINHGVPALHLNVSGGDKLLHVHAAQGGLVLTPDSSGVRFQGAECDRYAYRDQNSLLVKEQ</sequence>
<evidence type="ECO:0000313" key="4">
    <source>
        <dbReference type="Proteomes" id="UP000254387"/>
    </source>
</evidence>
<gene>
    <name evidence="2" type="ORF">NCTC5051_05661</name>
    <name evidence="1" type="ORF">NCTC5053_00315</name>
</gene>
<accession>A0A377Y780</accession>
<evidence type="ECO:0000313" key="3">
    <source>
        <dbReference type="Proteomes" id="UP000254141"/>
    </source>
</evidence>
<proteinExistence type="predicted"/>
<evidence type="ECO:0000313" key="2">
    <source>
        <dbReference type="EMBL" id="STW25868.1"/>
    </source>
</evidence>
<dbReference type="AlphaFoldDB" id="A0A377Y780"/>
<dbReference type="Proteomes" id="UP000254141">
    <property type="component" value="Unassembled WGS sequence"/>
</dbReference>
<dbReference type="EMBL" id="UGLU01000003">
    <property type="protein sequence ID" value="STW25868.1"/>
    <property type="molecule type" value="Genomic_DNA"/>
</dbReference>
<dbReference type="Proteomes" id="UP000254387">
    <property type="component" value="Unassembled WGS sequence"/>
</dbReference>
<protein>
    <submittedName>
        <fullName evidence="2">Uncharacterized protein</fullName>
    </submittedName>
</protein>
<name>A0A377Y780_KLEPN</name>